<dbReference type="GO" id="GO:0006313">
    <property type="term" value="P:DNA transposition"/>
    <property type="evidence" value="ECO:0007669"/>
    <property type="project" value="UniProtKB-UniRule"/>
</dbReference>
<accession>A0A5S4TPC7</accession>
<dbReference type="AlphaFoldDB" id="A0A5S4TPC7"/>
<protein>
    <recommendedName>
        <fullName evidence="5">Tyrosine recombinase XerD-like</fullName>
    </recommendedName>
</protein>
<dbReference type="HAMAP" id="MF_01817">
    <property type="entry name" value="Recomb_XerD_like"/>
    <property type="match status" value="1"/>
</dbReference>
<dbReference type="NCBIfam" id="NF002685">
    <property type="entry name" value="PRK02436.1"/>
    <property type="match status" value="1"/>
</dbReference>
<keyword evidence="3 5" id="KW-0238">DNA-binding</keyword>
<dbReference type="RefSeq" id="WP_002990974.1">
    <property type="nucleotide sequence ID" value="NZ_BJOY01000049.1"/>
</dbReference>
<comment type="subcellular location">
    <subcellularLocation>
        <location evidence="5">Cytoplasm</location>
    </subcellularLocation>
</comment>
<dbReference type="PROSITE" id="PS51900">
    <property type="entry name" value="CB"/>
    <property type="match status" value="1"/>
</dbReference>
<proteinExistence type="inferred from homology"/>
<dbReference type="SMR" id="A0A5S4TPC7"/>
<dbReference type="Gene3D" id="1.10.443.10">
    <property type="entry name" value="Intergrase catalytic core"/>
    <property type="match status" value="1"/>
</dbReference>
<comment type="similarity">
    <text evidence="5">Belongs to the 'phage' integrase family. XerD-like subfamily.</text>
</comment>
<evidence type="ECO:0000313" key="7">
    <source>
        <dbReference type="Proteomes" id="UP000325300"/>
    </source>
</evidence>
<dbReference type="GO" id="GO:0003677">
    <property type="term" value="F:DNA binding"/>
    <property type="evidence" value="ECO:0007669"/>
    <property type="project" value="UniProtKB-UniRule"/>
</dbReference>
<dbReference type="PROSITE" id="PS51898">
    <property type="entry name" value="TYR_RECOMBINASE"/>
    <property type="match status" value="1"/>
</dbReference>
<dbReference type="InterPro" id="IPR002104">
    <property type="entry name" value="Integrase_catalytic"/>
</dbReference>
<comment type="caution">
    <text evidence="6">The sequence shown here is derived from an EMBL/GenBank/DDBJ whole genome shotgun (WGS) entry which is preliminary data.</text>
</comment>
<dbReference type="Gene3D" id="1.10.150.130">
    <property type="match status" value="1"/>
</dbReference>
<organism evidence="6 7">
    <name type="scientific">Streptococcus pyogenes</name>
    <dbReference type="NCBI Taxonomy" id="1314"/>
    <lineage>
        <taxon>Bacteria</taxon>
        <taxon>Bacillati</taxon>
        <taxon>Bacillota</taxon>
        <taxon>Bacilli</taxon>
        <taxon>Lactobacillales</taxon>
        <taxon>Streptococcaceae</taxon>
        <taxon>Streptococcus</taxon>
    </lineage>
</organism>
<dbReference type="InterPro" id="IPR020876">
    <property type="entry name" value="Tyrosine_recombinase_XerD-like"/>
</dbReference>
<dbReference type="Proteomes" id="UP000325300">
    <property type="component" value="Unassembled WGS sequence"/>
</dbReference>
<dbReference type="GO" id="GO:0005737">
    <property type="term" value="C:cytoplasm"/>
    <property type="evidence" value="ECO:0007669"/>
    <property type="project" value="UniProtKB-SubCell"/>
</dbReference>
<evidence type="ECO:0000256" key="5">
    <source>
        <dbReference type="HAMAP-Rule" id="MF_01817"/>
    </source>
</evidence>
<keyword evidence="4 5" id="KW-0233">DNA recombination</keyword>
<dbReference type="OMA" id="IGCAELS"/>
<dbReference type="SUPFAM" id="SSF56349">
    <property type="entry name" value="DNA breaking-rejoining enzymes"/>
    <property type="match status" value="1"/>
</dbReference>
<dbReference type="GO" id="GO:0009037">
    <property type="term" value="F:tyrosine-based site-specific recombinase activity"/>
    <property type="evidence" value="ECO:0007669"/>
    <property type="project" value="UniProtKB-UniRule"/>
</dbReference>
<sequence length="248" mass="28817">MKSYIEPFIASKALSQNSQKAYRYDLQQFCQLVGERVNQDKLLLYQNSIANLSLSAKKRKLSTANQFLYYLYQIKYLNSYFRLTDTMKVMRTEKQQAAIINTDIFYQKTPFVWGQLISLLILELGLTPSEVAGIEVANLDLNFQMLTLKTKKGVRVLPLSQILIPFLEQQLVGKEVYLFEHRGIPFSRQWFFNHLKTFVRSIGYEGLTAQKLREQFILKEKLAGKSIIELSDILGLKSPVTLEKYYKS</sequence>
<dbReference type="CDD" id="cd01190">
    <property type="entry name" value="INT_StrepXerD_C_like"/>
    <property type="match status" value="1"/>
</dbReference>
<dbReference type="EMBL" id="SJLI01000001">
    <property type="protein sequence ID" value="TYK96155.1"/>
    <property type="molecule type" value="Genomic_DNA"/>
</dbReference>
<keyword evidence="2 5" id="KW-0229">DNA integration</keyword>
<dbReference type="InterPro" id="IPR013762">
    <property type="entry name" value="Integrase-like_cat_sf"/>
</dbReference>
<feature type="active site" description="O-(3'-phospho-DNA)-tyrosine intermediate" evidence="5">
    <location>
        <position position="245"/>
    </location>
</feature>
<dbReference type="InterPro" id="IPR011010">
    <property type="entry name" value="DNA_brk_join_enz"/>
</dbReference>
<keyword evidence="1 5" id="KW-0963">Cytoplasm</keyword>
<name>A0A5S4TPC7_STRPY</name>
<evidence type="ECO:0000256" key="2">
    <source>
        <dbReference type="ARBA" id="ARBA00022908"/>
    </source>
</evidence>
<gene>
    <name evidence="6" type="primary">xerD</name>
    <name evidence="6" type="ORF">E0F67_03710</name>
</gene>
<dbReference type="InterPro" id="IPR044068">
    <property type="entry name" value="CB"/>
</dbReference>
<reference evidence="6 7" key="1">
    <citation type="submission" date="2019-02" db="EMBL/GenBank/DDBJ databases">
        <title>Novel genomic isolates of S. pyogenes and S. dysgalactiae subsp. equisimilis associated to necrotising fasciitis (NSTI).</title>
        <authorList>
            <person name="Barrantes I."/>
        </authorList>
    </citation>
    <scope>NUCLEOTIDE SEQUENCE [LARGE SCALE GENOMIC DNA]</scope>
    <source>
        <strain evidence="6 7">SPY5003</strain>
    </source>
</reference>
<dbReference type="InterPro" id="IPR010998">
    <property type="entry name" value="Integrase_recombinase_N"/>
</dbReference>
<evidence type="ECO:0000256" key="3">
    <source>
        <dbReference type="ARBA" id="ARBA00023125"/>
    </source>
</evidence>
<evidence type="ECO:0000256" key="1">
    <source>
        <dbReference type="ARBA" id="ARBA00022490"/>
    </source>
</evidence>
<evidence type="ECO:0000313" key="6">
    <source>
        <dbReference type="EMBL" id="TYK96155.1"/>
    </source>
</evidence>
<evidence type="ECO:0000256" key="4">
    <source>
        <dbReference type="ARBA" id="ARBA00023172"/>
    </source>
</evidence>
<comment type="function">
    <text evidence="5">Putative tyrosine recombinase. Not involved in the cutting and rejoining of the recombining DNA molecules on dif(SL) site.</text>
</comment>